<evidence type="ECO:0000256" key="5">
    <source>
        <dbReference type="SAM" id="Phobius"/>
    </source>
</evidence>
<feature type="transmembrane region" description="Helical" evidence="5">
    <location>
        <begin position="81"/>
        <end position="103"/>
    </location>
</feature>
<dbReference type="GO" id="GO:0016020">
    <property type="term" value="C:membrane"/>
    <property type="evidence" value="ECO:0007669"/>
    <property type="project" value="UniProtKB-SubCell"/>
</dbReference>
<evidence type="ECO:0000256" key="1">
    <source>
        <dbReference type="ARBA" id="ARBA00004141"/>
    </source>
</evidence>
<accession>A0A840YD00</accession>
<evidence type="ECO:0000256" key="4">
    <source>
        <dbReference type="ARBA" id="ARBA00023136"/>
    </source>
</evidence>
<dbReference type="AlphaFoldDB" id="A0A840YD00"/>
<dbReference type="EMBL" id="JACIJD010000008">
    <property type="protein sequence ID" value="MBB5693991.1"/>
    <property type="molecule type" value="Genomic_DNA"/>
</dbReference>
<protein>
    <submittedName>
        <fullName evidence="6">Transmembrane protein</fullName>
    </submittedName>
</protein>
<keyword evidence="7" id="KW-1185">Reference proteome</keyword>
<keyword evidence="3 5" id="KW-1133">Transmembrane helix</keyword>
<dbReference type="Proteomes" id="UP000580654">
    <property type="component" value="Unassembled WGS sequence"/>
</dbReference>
<comment type="subcellular location">
    <subcellularLocation>
        <location evidence="1">Membrane</location>
        <topology evidence="1">Multi-pass membrane protein</topology>
    </subcellularLocation>
</comment>
<feature type="transmembrane region" description="Helical" evidence="5">
    <location>
        <begin position="12"/>
        <end position="31"/>
    </location>
</feature>
<name>A0A840YD00_9PROT</name>
<sequence length="142" mass="14983">MPSAPRPIAAILESRAFGLLMRVVLTFPYWASGLAKLIDFAGARAEMGMFGLHPTAPFAVAVILTQLIGSALVIHGRHAWLGAGALGVFTLLTIPLVHTFWALQGPEGIKAFHTAVEHVGMCGGLALAAIQAQLARLAPPRR</sequence>
<organism evidence="6 7">
    <name type="scientific">Muricoccus pecuniae</name>
    <dbReference type="NCBI Taxonomy" id="693023"/>
    <lineage>
        <taxon>Bacteria</taxon>
        <taxon>Pseudomonadati</taxon>
        <taxon>Pseudomonadota</taxon>
        <taxon>Alphaproteobacteria</taxon>
        <taxon>Acetobacterales</taxon>
        <taxon>Roseomonadaceae</taxon>
        <taxon>Muricoccus</taxon>
    </lineage>
</organism>
<evidence type="ECO:0000313" key="6">
    <source>
        <dbReference type="EMBL" id="MBB5693991.1"/>
    </source>
</evidence>
<evidence type="ECO:0000256" key="3">
    <source>
        <dbReference type="ARBA" id="ARBA00022989"/>
    </source>
</evidence>
<feature type="transmembrane region" description="Helical" evidence="5">
    <location>
        <begin position="51"/>
        <end position="74"/>
    </location>
</feature>
<gene>
    <name evidence="6" type="ORF">FHS87_002031</name>
</gene>
<dbReference type="InterPro" id="IPR032808">
    <property type="entry name" value="DoxX"/>
</dbReference>
<reference evidence="6 7" key="1">
    <citation type="submission" date="2020-08" db="EMBL/GenBank/DDBJ databases">
        <title>Genomic Encyclopedia of Type Strains, Phase IV (KMG-IV): sequencing the most valuable type-strain genomes for metagenomic binning, comparative biology and taxonomic classification.</title>
        <authorList>
            <person name="Goeker M."/>
        </authorList>
    </citation>
    <scope>NUCLEOTIDE SEQUENCE [LARGE SCALE GENOMIC DNA]</scope>
    <source>
        <strain evidence="6 7">DSM 25622</strain>
    </source>
</reference>
<keyword evidence="4 5" id="KW-0472">Membrane</keyword>
<dbReference type="Pfam" id="PF07681">
    <property type="entry name" value="DoxX"/>
    <property type="match status" value="1"/>
</dbReference>
<dbReference type="RefSeq" id="WP_184517213.1">
    <property type="nucleotide sequence ID" value="NZ_JACIJD010000008.1"/>
</dbReference>
<proteinExistence type="predicted"/>
<comment type="caution">
    <text evidence="6">The sequence shown here is derived from an EMBL/GenBank/DDBJ whole genome shotgun (WGS) entry which is preliminary data.</text>
</comment>
<evidence type="ECO:0000313" key="7">
    <source>
        <dbReference type="Proteomes" id="UP000580654"/>
    </source>
</evidence>
<evidence type="ECO:0000256" key="2">
    <source>
        <dbReference type="ARBA" id="ARBA00022692"/>
    </source>
</evidence>
<keyword evidence="2 5" id="KW-0812">Transmembrane</keyword>